<protein>
    <submittedName>
        <fullName evidence="1">Uncharacterized protein</fullName>
    </submittedName>
</protein>
<proteinExistence type="predicted"/>
<evidence type="ECO:0000313" key="1">
    <source>
        <dbReference type="EMBL" id="JAE12940.1"/>
    </source>
</evidence>
<name>A0A0A9FIR1_ARUDO</name>
<accession>A0A0A9FIR1</accession>
<organism evidence="1">
    <name type="scientific">Arundo donax</name>
    <name type="common">Giant reed</name>
    <name type="synonym">Donax arundinaceus</name>
    <dbReference type="NCBI Taxonomy" id="35708"/>
    <lineage>
        <taxon>Eukaryota</taxon>
        <taxon>Viridiplantae</taxon>
        <taxon>Streptophyta</taxon>
        <taxon>Embryophyta</taxon>
        <taxon>Tracheophyta</taxon>
        <taxon>Spermatophyta</taxon>
        <taxon>Magnoliopsida</taxon>
        <taxon>Liliopsida</taxon>
        <taxon>Poales</taxon>
        <taxon>Poaceae</taxon>
        <taxon>PACMAD clade</taxon>
        <taxon>Arundinoideae</taxon>
        <taxon>Arundineae</taxon>
        <taxon>Arundo</taxon>
    </lineage>
</organism>
<dbReference type="AlphaFoldDB" id="A0A0A9FIR1"/>
<dbReference type="EMBL" id="GBRH01184956">
    <property type="protein sequence ID" value="JAE12940.1"/>
    <property type="molecule type" value="Transcribed_RNA"/>
</dbReference>
<sequence length="35" mass="3929">MKKIFLNRIYTYALASGVADIQNPNQCRLSTDVAL</sequence>
<reference evidence="1" key="2">
    <citation type="journal article" date="2015" name="Data Brief">
        <title>Shoot transcriptome of the giant reed, Arundo donax.</title>
        <authorList>
            <person name="Barrero R.A."/>
            <person name="Guerrero F.D."/>
            <person name="Moolhuijzen P."/>
            <person name="Goolsby J.A."/>
            <person name="Tidwell J."/>
            <person name="Bellgard S.E."/>
            <person name="Bellgard M.I."/>
        </authorList>
    </citation>
    <scope>NUCLEOTIDE SEQUENCE</scope>
    <source>
        <tissue evidence="1">Shoot tissue taken approximately 20 cm above the soil surface</tissue>
    </source>
</reference>
<reference evidence="1" key="1">
    <citation type="submission" date="2014-09" db="EMBL/GenBank/DDBJ databases">
        <authorList>
            <person name="Magalhaes I.L.F."/>
            <person name="Oliveira U."/>
            <person name="Santos F.R."/>
            <person name="Vidigal T.H.D.A."/>
            <person name="Brescovit A.D."/>
            <person name="Santos A.J."/>
        </authorList>
    </citation>
    <scope>NUCLEOTIDE SEQUENCE</scope>
    <source>
        <tissue evidence="1">Shoot tissue taken approximately 20 cm above the soil surface</tissue>
    </source>
</reference>